<dbReference type="InterPro" id="IPR006439">
    <property type="entry name" value="HAD-SF_hydro_IA"/>
</dbReference>
<dbReference type="NCBIfam" id="TIGR01428">
    <property type="entry name" value="HAD_type_II"/>
    <property type="match status" value="1"/>
</dbReference>
<proteinExistence type="inferred from homology"/>
<keyword evidence="2" id="KW-0378">Hydrolase</keyword>
<protein>
    <submittedName>
        <fullName evidence="3">Haloacid dehalogenase type II</fullName>
    </submittedName>
</protein>
<dbReference type="Gene3D" id="3.40.50.1000">
    <property type="entry name" value="HAD superfamily/HAD-like"/>
    <property type="match status" value="1"/>
</dbReference>
<sequence>MAIRAITFDVYSALYDAVSGLQRALAALLQARGTAGDPAALARTWRQRHMEYLLIANSLELEPARNRTALDASARQTLAALRPPLSADELARLLDAWETLPLWPEAVGVLTEVRRRPVILGTLSNGDADMLEALLRRQPVTFDRIISTEGGKFKPHPSVYARALSALGVARDELLHVAGSATDAAGATAFGIRTVWVNRAGQLVADPRFAPAYDVKDLNAVLEIASSLRSSQ</sequence>
<dbReference type="SFLD" id="SFLDS00003">
    <property type="entry name" value="Haloacid_Dehalogenase"/>
    <property type="match status" value="1"/>
</dbReference>
<comment type="caution">
    <text evidence="3">The sequence shown here is derived from an EMBL/GenBank/DDBJ whole genome shotgun (WGS) entry which is preliminary data.</text>
</comment>
<name>A0A537LL65_9BACT</name>
<gene>
    <name evidence="3" type="ORF">E6G98_11340</name>
</gene>
<dbReference type="GO" id="GO:0019120">
    <property type="term" value="F:hydrolase activity, acting on acid halide bonds, in C-halide compounds"/>
    <property type="evidence" value="ECO:0007669"/>
    <property type="project" value="InterPro"/>
</dbReference>
<evidence type="ECO:0000256" key="1">
    <source>
        <dbReference type="ARBA" id="ARBA00008106"/>
    </source>
</evidence>
<dbReference type="InterPro" id="IPR051540">
    <property type="entry name" value="S-2-haloacid_dehalogenase"/>
</dbReference>
<dbReference type="PANTHER" id="PTHR43316:SF3">
    <property type="entry name" value="HALOACID DEHALOGENASE, TYPE II (AFU_ORTHOLOGUE AFUA_2G07750)-RELATED"/>
    <property type="match status" value="1"/>
</dbReference>
<dbReference type="PRINTS" id="PR00413">
    <property type="entry name" value="HADHALOGNASE"/>
</dbReference>
<evidence type="ECO:0000313" key="3">
    <source>
        <dbReference type="EMBL" id="TMJ08759.1"/>
    </source>
</evidence>
<dbReference type="PANTHER" id="PTHR43316">
    <property type="entry name" value="HYDROLASE, HALOACID DELAHOGENASE-RELATED"/>
    <property type="match status" value="1"/>
</dbReference>
<dbReference type="EMBL" id="VBAI01000181">
    <property type="protein sequence ID" value="TMJ08759.1"/>
    <property type="molecule type" value="Genomic_DNA"/>
</dbReference>
<comment type="similarity">
    <text evidence="1">Belongs to the HAD-like hydrolase superfamily. S-2-haloalkanoic acid dehalogenase family.</text>
</comment>
<dbReference type="SUPFAM" id="SSF56784">
    <property type="entry name" value="HAD-like"/>
    <property type="match status" value="1"/>
</dbReference>
<accession>A0A537LL65</accession>
<dbReference type="Proteomes" id="UP000315217">
    <property type="component" value="Unassembled WGS sequence"/>
</dbReference>
<dbReference type="Pfam" id="PF00702">
    <property type="entry name" value="Hydrolase"/>
    <property type="match status" value="1"/>
</dbReference>
<evidence type="ECO:0000256" key="2">
    <source>
        <dbReference type="ARBA" id="ARBA00022801"/>
    </source>
</evidence>
<dbReference type="NCBIfam" id="TIGR01493">
    <property type="entry name" value="HAD-SF-IA-v2"/>
    <property type="match status" value="1"/>
</dbReference>
<organism evidence="3 4">
    <name type="scientific">Candidatus Segetimicrobium genomatis</name>
    <dbReference type="NCBI Taxonomy" id="2569760"/>
    <lineage>
        <taxon>Bacteria</taxon>
        <taxon>Bacillati</taxon>
        <taxon>Candidatus Sysuimicrobiota</taxon>
        <taxon>Candidatus Sysuimicrobiia</taxon>
        <taxon>Candidatus Sysuimicrobiales</taxon>
        <taxon>Candidatus Segetimicrobiaceae</taxon>
        <taxon>Candidatus Segetimicrobium</taxon>
    </lineage>
</organism>
<dbReference type="InterPro" id="IPR006328">
    <property type="entry name" value="2-HAD"/>
</dbReference>
<dbReference type="AlphaFoldDB" id="A0A537LL65"/>
<dbReference type="SFLD" id="SFLDG01129">
    <property type="entry name" value="C1.5:_HAD__Beta-PGM__Phosphata"/>
    <property type="match status" value="1"/>
</dbReference>
<dbReference type="Gene3D" id="1.10.150.240">
    <property type="entry name" value="Putative phosphatase, domain 2"/>
    <property type="match status" value="1"/>
</dbReference>
<dbReference type="NCBIfam" id="TIGR01549">
    <property type="entry name" value="HAD-SF-IA-v1"/>
    <property type="match status" value="1"/>
</dbReference>
<dbReference type="InterPro" id="IPR036412">
    <property type="entry name" value="HAD-like_sf"/>
</dbReference>
<dbReference type="InterPro" id="IPR023214">
    <property type="entry name" value="HAD_sf"/>
</dbReference>
<evidence type="ECO:0000313" key="4">
    <source>
        <dbReference type="Proteomes" id="UP000315217"/>
    </source>
</evidence>
<dbReference type="InterPro" id="IPR023198">
    <property type="entry name" value="PGP-like_dom2"/>
</dbReference>
<reference evidence="3 4" key="1">
    <citation type="journal article" date="2019" name="Nat. Microbiol.">
        <title>Mediterranean grassland soil C-N compound turnover is dependent on rainfall and depth, and is mediated by genomically divergent microorganisms.</title>
        <authorList>
            <person name="Diamond S."/>
            <person name="Andeer P.F."/>
            <person name="Li Z."/>
            <person name="Crits-Christoph A."/>
            <person name="Burstein D."/>
            <person name="Anantharaman K."/>
            <person name="Lane K.R."/>
            <person name="Thomas B.C."/>
            <person name="Pan C."/>
            <person name="Northen T.R."/>
            <person name="Banfield J.F."/>
        </authorList>
    </citation>
    <scope>NUCLEOTIDE SEQUENCE [LARGE SCALE GENOMIC DNA]</scope>
    <source>
        <strain evidence="3">NP_1</strain>
    </source>
</reference>